<keyword evidence="4" id="KW-1185">Reference proteome</keyword>
<dbReference type="CDD" id="cd05233">
    <property type="entry name" value="SDR_c"/>
    <property type="match status" value="1"/>
</dbReference>
<name>Q0RTV1_FRAAA</name>
<dbReference type="PRINTS" id="PR00080">
    <property type="entry name" value="SDRFAMILY"/>
</dbReference>
<dbReference type="GO" id="GO:0016491">
    <property type="term" value="F:oxidoreductase activity"/>
    <property type="evidence" value="ECO:0007669"/>
    <property type="project" value="UniProtKB-KW"/>
</dbReference>
<comment type="similarity">
    <text evidence="1">Belongs to the short-chain dehydrogenases/reductases (SDR) family.</text>
</comment>
<dbReference type="FunFam" id="3.40.50.720:FF:000084">
    <property type="entry name" value="Short-chain dehydrogenase reductase"/>
    <property type="match status" value="1"/>
</dbReference>
<sequence length="262" mass="27043">MASGLGQAGRLAGRVAVVTGAGQGLGRAIAAALADEGAAVALLGRTESKVVDAAEELAGKGARVLALRCDVAERADAQAAVAATLAAFGGVDILVNNAQGGNNTVRIPTVDATDAELLESFETGPLGSVHMMQACFEALRDSGHGAVVNFGSGIGVRGAPGLLGYAMAKEAIGGLTKVTAIEWGRYGIRVNQVCPAAWSPAAEEYMKQSPERWELQRRQTPLRRLGDPYADIGRAIVSLVSDDMQYLTGATLMLDGGQILLR</sequence>
<dbReference type="PRINTS" id="PR00081">
    <property type="entry name" value="GDHRDH"/>
</dbReference>
<keyword evidence="2 3" id="KW-0560">Oxidoreductase</keyword>
<dbReference type="RefSeq" id="WP_011601577.1">
    <property type="nucleotide sequence ID" value="NC_008278.1"/>
</dbReference>
<gene>
    <name evidence="3" type="ordered locus">FRAAL0321</name>
</gene>
<dbReference type="InterPro" id="IPR036291">
    <property type="entry name" value="NAD(P)-bd_dom_sf"/>
</dbReference>
<dbReference type="PROSITE" id="PS00061">
    <property type="entry name" value="ADH_SHORT"/>
    <property type="match status" value="1"/>
</dbReference>
<accession>Q0RTV1</accession>
<dbReference type="eggNOG" id="COG1028">
    <property type="taxonomic scope" value="Bacteria"/>
</dbReference>
<dbReference type="Proteomes" id="UP000000657">
    <property type="component" value="Chromosome"/>
</dbReference>
<evidence type="ECO:0000256" key="1">
    <source>
        <dbReference type="ARBA" id="ARBA00006484"/>
    </source>
</evidence>
<dbReference type="EC" id="1.-.-.-" evidence="3"/>
<dbReference type="InterPro" id="IPR020904">
    <property type="entry name" value="Sc_DH/Rdtase_CS"/>
</dbReference>
<dbReference type="SUPFAM" id="SSF51735">
    <property type="entry name" value="NAD(P)-binding Rossmann-fold domains"/>
    <property type="match status" value="1"/>
</dbReference>
<dbReference type="EMBL" id="CT573213">
    <property type="protein sequence ID" value="CAJ58997.1"/>
    <property type="molecule type" value="Genomic_DNA"/>
</dbReference>
<dbReference type="AlphaFoldDB" id="Q0RTV1"/>
<protein>
    <submittedName>
        <fullName evidence="3">Short-chain dehydrogenase, SDR family</fullName>
        <ecNumber evidence="3">1.-.-.-</ecNumber>
    </submittedName>
</protein>
<organism evidence="3 4">
    <name type="scientific">Frankia alni (strain DSM 45986 / CECT 9034 / ACN14a)</name>
    <dbReference type="NCBI Taxonomy" id="326424"/>
    <lineage>
        <taxon>Bacteria</taxon>
        <taxon>Bacillati</taxon>
        <taxon>Actinomycetota</taxon>
        <taxon>Actinomycetes</taxon>
        <taxon>Frankiales</taxon>
        <taxon>Frankiaceae</taxon>
        <taxon>Frankia</taxon>
    </lineage>
</organism>
<dbReference type="PANTHER" id="PTHR43943">
    <property type="entry name" value="DEHYDROGENASE/REDUCTASE (SDR FAMILY) MEMBER 4"/>
    <property type="match status" value="1"/>
</dbReference>
<dbReference type="STRING" id="326424.FRAAL0321"/>
<evidence type="ECO:0000313" key="4">
    <source>
        <dbReference type="Proteomes" id="UP000000657"/>
    </source>
</evidence>
<dbReference type="InterPro" id="IPR002347">
    <property type="entry name" value="SDR_fam"/>
</dbReference>
<dbReference type="Gene3D" id="3.40.50.720">
    <property type="entry name" value="NAD(P)-binding Rossmann-like Domain"/>
    <property type="match status" value="1"/>
</dbReference>
<proteinExistence type="inferred from homology"/>
<dbReference type="PANTHER" id="PTHR43943:SF2">
    <property type="entry name" value="DEHYDROGENASE_REDUCTASE 4"/>
    <property type="match status" value="1"/>
</dbReference>
<dbReference type="Pfam" id="PF13561">
    <property type="entry name" value="adh_short_C2"/>
    <property type="match status" value="1"/>
</dbReference>
<evidence type="ECO:0000256" key="2">
    <source>
        <dbReference type="ARBA" id="ARBA00023002"/>
    </source>
</evidence>
<reference evidence="3 4" key="1">
    <citation type="journal article" date="2007" name="Genome Res.">
        <title>Genome characteristics of facultatively symbiotic Frankia sp. strains reflect host range and host plant biogeography.</title>
        <authorList>
            <person name="Normand P."/>
            <person name="Lapierre P."/>
            <person name="Tisa L.S."/>
            <person name="Gogarten J.P."/>
            <person name="Alloisio N."/>
            <person name="Bagnarol E."/>
            <person name="Bassi C.A."/>
            <person name="Berry A.M."/>
            <person name="Bickhart D.M."/>
            <person name="Choisne N."/>
            <person name="Couloux A."/>
            <person name="Cournoyer B."/>
            <person name="Cruveiller S."/>
            <person name="Daubin V."/>
            <person name="Demange N."/>
            <person name="Francino M.P."/>
            <person name="Goltsman E."/>
            <person name="Huang Y."/>
            <person name="Kopp O.R."/>
            <person name="Labarre L."/>
            <person name="Lapidus A."/>
            <person name="Lavire C."/>
            <person name="Marechal J."/>
            <person name="Martinez M."/>
            <person name="Mastronunzio J.E."/>
            <person name="Mullin B.C."/>
            <person name="Niemann J."/>
            <person name="Pujic P."/>
            <person name="Rawnsley T."/>
            <person name="Rouy Z."/>
            <person name="Schenowitz C."/>
            <person name="Sellstedt A."/>
            <person name="Tavares F."/>
            <person name="Tomkins J.P."/>
            <person name="Vallenet D."/>
            <person name="Valverde C."/>
            <person name="Wall L.G."/>
            <person name="Wang Y."/>
            <person name="Medigue C."/>
            <person name="Benson D.R."/>
        </authorList>
    </citation>
    <scope>NUCLEOTIDE SEQUENCE [LARGE SCALE GENOMIC DNA]</scope>
    <source>
        <strain evidence="4">DSM 45986 / CECT 9034 / ACN14a</strain>
    </source>
</reference>
<dbReference type="KEGG" id="fal:FRAAL0321"/>
<evidence type="ECO:0000313" key="3">
    <source>
        <dbReference type="EMBL" id="CAJ58997.1"/>
    </source>
</evidence>
<dbReference type="HOGENOM" id="CLU_010194_1_0_11"/>